<dbReference type="SUPFAM" id="SSF57501">
    <property type="entry name" value="Cystine-knot cytokines"/>
    <property type="match status" value="1"/>
</dbReference>
<accession>A0A433TLY5</accession>
<reference evidence="3 4" key="1">
    <citation type="submission" date="2019-01" db="EMBL/GenBank/DDBJ databases">
        <title>A draft genome assembly of the solar-powered sea slug Elysia chlorotica.</title>
        <authorList>
            <person name="Cai H."/>
            <person name="Li Q."/>
            <person name="Fang X."/>
            <person name="Li J."/>
            <person name="Curtis N.E."/>
            <person name="Altenburger A."/>
            <person name="Shibata T."/>
            <person name="Feng M."/>
            <person name="Maeda T."/>
            <person name="Schwartz J.A."/>
            <person name="Shigenobu S."/>
            <person name="Lundholm N."/>
            <person name="Nishiyama T."/>
            <person name="Yang H."/>
            <person name="Hasebe M."/>
            <person name="Li S."/>
            <person name="Pierce S.K."/>
            <person name="Wang J."/>
        </authorList>
    </citation>
    <scope>NUCLEOTIDE SEQUENCE [LARGE SCALE GENOMIC DNA]</scope>
    <source>
        <strain evidence="3">EC2010</strain>
        <tissue evidence="3">Whole organism of an adult</tissue>
    </source>
</reference>
<evidence type="ECO:0000313" key="3">
    <source>
        <dbReference type="EMBL" id="RUS82516.1"/>
    </source>
</evidence>
<keyword evidence="2" id="KW-0812">Transmembrane</keyword>
<dbReference type="OrthoDB" id="6059266at2759"/>
<proteinExistence type="predicted"/>
<evidence type="ECO:0000313" key="4">
    <source>
        <dbReference type="Proteomes" id="UP000271974"/>
    </source>
</evidence>
<dbReference type="InterPro" id="IPR029034">
    <property type="entry name" value="Cystine-knot_cytokine"/>
</dbReference>
<dbReference type="Proteomes" id="UP000271974">
    <property type="component" value="Unassembled WGS sequence"/>
</dbReference>
<feature type="compositionally biased region" description="Low complexity" evidence="1">
    <location>
        <begin position="10"/>
        <end position="26"/>
    </location>
</feature>
<comment type="caution">
    <text evidence="3">The sequence shown here is derived from an EMBL/GenBank/DDBJ whole genome shotgun (WGS) entry which is preliminary data.</text>
</comment>
<gene>
    <name evidence="3" type="ORF">EGW08_009730</name>
</gene>
<evidence type="ECO:0000256" key="2">
    <source>
        <dbReference type="SAM" id="Phobius"/>
    </source>
</evidence>
<feature type="transmembrane region" description="Helical" evidence="2">
    <location>
        <begin position="81"/>
        <end position="107"/>
    </location>
</feature>
<keyword evidence="4" id="KW-1185">Reference proteome</keyword>
<evidence type="ECO:0000256" key="1">
    <source>
        <dbReference type="SAM" id="MobiDB-lite"/>
    </source>
</evidence>
<protein>
    <submittedName>
        <fullName evidence="3">Uncharacterized protein</fullName>
    </submittedName>
</protein>
<feature type="region of interest" description="Disordered" evidence="1">
    <location>
        <begin position="1"/>
        <end position="27"/>
    </location>
</feature>
<dbReference type="AlphaFoldDB" id="A0A433TLY5"/>
<dbReference type="EMBL" id="RQTK01000283">
    <property type="protein sequence ID" value="RUS82516.1"/>
    <property type="molecule type" value="Genomic_DNA"/>
</dbReference>
<keyword evidence="2" id="KW-0472">Membrane</keyword>
<sequence length="282" mass="32260">MDIKHNINPTESTHSDGSTSSISLDTCETTPLSPRTIDFDSVDLPNTAREKVDLVYAIKEHSKMAPTDSSRKQQKDGSWQWKISIIVAFTVFSVVLLIAVSVAMRYMQCTQESKEQRIMENYKSLFMTKGELDEMMKSMKKQKAMEKFSRVRQMPSADMPKYNCTPMGSGHKNATGEPSVQSVRASNGRILHGCCETSLRVRTFDFLPDMDGNFWRVVQFMDRYQYFFVEECNHIMDCSIPCTCMRQARHVTALVADDNFENERLTQVLYEGSCKCLNNGFH</sequence>
<organism evidence="3 4">
    <name type="scientific">Elysia chlorotica</name>
    <name type="common">Eastern emerald elysia</name>
    <name type="synonym">Sea slug</name>
    <dbReference type="NCBI Taxonomy" id="188477"/>
    <lineage>
        <taxon>Eukaryota</taxon>
        <taxon>Metazoa</taxon>
        <taxon>Spiralia</taxon>
        <taxon>Lophotrochozoa</taxon>
        <taxon>Mollusca</taxon>
        <taxon>Gastropoda</taxon>
        <taxon>Heterobranchia</taxon>
        <taxon>Euthyneura</taxon>
        <taxon>Panpulmonata</taxon>
        <taxon>Sacoglossa</taxon>
        <taxon>Placobranchoidea</taxon>
        <taxon>Plakobranchidae</taxon>
        <taxon>Elysia</taxon>
    </lineage>
</organism>
<name>A0A433TLY5_ELYCH</name>
<keyword evidence="2" id="KW-1133">Transmembrane helix</keyword>